<accession>A0A0G4IBQ3</accession>
<sequence length="167" mass="18825">MSTARSCEMLARFAVQKPLRRMKWVVYALLLISGSAAATAFCRVFWKASLVIAVPAQNLANALGGVEDERCDGRIVQHIADAQLDPMLNDFIELHCCKHLFFFYHVGYRLVEALPKEAKLWVIKRRRGANDLWWAFQPRYSPPLVLEVSRDCCCEGSPTVGLVQKAG</sequence>
<evidence type="ECO:0000313" key="1">
    <source>
        <dbReference type="EMBL" id="CEM54520.1"/>
    </source>
</evidence>
<organism evidence="1">
    <name type="scientific">Chromera velia CCMP2878</name>
    <dbReference type="NCBI Taxonomy" id="1169474"/>
    <lineage>
        <taxon>Eukaryota</taxon>
        <taxon>Sar</taxon>
        <taxon>Alveolata</taxon>
        <taxon>Colpodellida</taxon>
        <taxon>Chromeraceae</taxon>
        <taxon>Chromera</taxon>
    </lineage>
</organism>
<name>A0A0G4IBQ3_9ALVE</name>
<proteinExistence type="predicted"/>
<reference evidence="1" key="1">
    <citation type="submission" date="2014-11" db="EMBL/GenBank/DDBJ databases">
        <authorList>
            <person name="Otto D Thomas"/>
            <person name="Naeem Raeece"/>
        </authorList>
    </citation>
    <scope>NUCLEOTIDE SEQUENCE</scope>
</reference>
<dbReference type="AlphaFoldDB" id="A0A0G4IBQ3"/>
<gene>
    <name evidence="1" type="ORF">Cvel_12846</name>
</gene>
<dbReference type="VEuPathDB" id="CryptoDB:Cvel_12846"/>
<protein>
    <submittedName>
        <fullName evidence="1">Uncharacterized protein</fullName>
    </submittedName>
</protein>
<dbReference type="EMBL" id="CDMZ01005795">
    <property type="protein sequence ID" value="CEM54520.1"/>
    <property type="molecule type" value="Genomic_DNA"/>
</dbReference>